<dbReference type="InterPro" id="IPR021457">
    <property type="entry name" value="DUF3108"/>
</dbReference>
<evidence type="ECO:0000313" key="3">
    <source>
        <dbReference type="Proteomes" id="UP001597033"/>
    </source>
</evidence>
<gene>
    <name evidence="2" type="ORF">ACFQ2N_03100</name>
</gene>
<keyword evidence="1" id="KW-0732">Signal</keyword>
<dbReference type="EMBL" id="JBHTKN010000001">
    <property type="protein sequence ID" value="MFD1041335.1"/>
    <property type="molecule type" value="Genomic_DNA"/>
</dbReference>
<organism evidence="2 3">
    <name type="scientific">Pseudoxanthomonas kaohsiungensis</name>
    <dbReference type="NCBI Taxonomy" id="283923"/>
    <lineage>
        <taxon>Bacteria</taxon>
        <taxon>Pseudomonadati</taxon>
        <taxon>Pseudomonadota</taxon>
        <taxon>Gammaproteobacteria</taxon>
        <taxon>Lysobacterales</taxon>
        <taxon>Lysobacteraceae</taxon>
        <taxon>Pseudoxanthomonas</taxon>
    </lineage>
</organism>
<dbReference type="RefSeq" id="WP_162377581.1">
    <property type="nucleotide sequence ID" value="NZ_JBHTKN010000001.1"/>
</dbReference>
<keyword evidence="3" id="KW-1185">Reference proteome</keyword>
<feature type="chain" id="PRO_5047108523" evidence="1">
    <location>
        <begin position="26"/>
        <end position="266"/>
    </location>
</feature>
<comment type="caution">
    <text evidence="2">The sequence shown here is derived from an EMBL/GenBank/DDBJ whole genome shotgun (WGS) entry which is preliminary data.</text>
</comment>
<protein>
    <submittedName>
        <fullName evidence="2">DUF3108 domain-containing protein</fullName>
    </submittedName>
</protein>
<evidence type="ECO:0000256" key="1">
    <source>
        <dbReference type="SAM" id="SignalP"/>
    </source>
</evidence>
<feature type="signal peptide" evidence="1">
    <location>
        <begin position="1"/>
        <end position="25"/>
    </location>
</feature>
<dbReference type="Proteomes" id="UP001597033">
    <property type="component" value="Unassembled WGS sequence"/>
</dbReference>
<accession>A0ABW3LWM5</accession>
<dbReference type="Pfam" id="PF11306">
    <property type="entry name" value="DUF3108"/>
    <property type="match status" value="1"/>
</dbReference>
<reference evidence="3" key="1">
    <citation type="journal article" date="2019" name="Int. J. Syst. Evol. Microbiol.">
        <title>The Global Catalogue of Microorganisms (GCM) 10K type strain sequencing project: providing services to taxonomists for standard genome sequencing and annotation.</title>
        <authorList>
            <consortium name="The Broad Institute Genomics Platform"/>
            <consortium name="The Broad Institute Genome Sequencing Center for Infectious Disease"/>
            <person name="Wu L."/>
            <person name="Ma J."/>
        </authorList>
    </citation>
    <scope>NUCLEOTIDE SEQUENCE [LARGE SCALE GENOMIC DNA]</scope>
    <source>
        <strain evidence="3">CCUG 55854</strain>
    </source>
</reference>
<evidence type="ECO:0000313" key="2">
    <source>
        <dbReference type="EMBL" id="MFD1041335.1"/>
    </source>
</evidence>
<proteinExistence type="predicted"/>
<sequence>MPPFPPLPRLPLFAFCLALAGPLCAQEAAPVPAPAVAAETVAAPAERQAPTLEPFLATYEALYQGKPAGSATMQLVRGDGPGRWRIDLTIHGDRGIAGLARLNLQQSTVFDLHDGQYRPLTQATARKAMLFGKEVSGVYDWSTMQAHWQGDLKKERRRPLPLQAGDMSALLINLAIMRDAVPGATLNYRMVDLGRARDYVYQAAGEPEIMAVGDMSYDALRVARTSSDGDQTVLWVASGVPTPIRILQRKDGEDEIDLRLVEYRGV</sequence>
<name>A0ABW3LWM5_9GAMM</name>